<dbReference type="Pfam" id="PF02597">
    <property type="entry name" value="ThiS"/>
    <property type="match status" value="1"/>
</dbReference>
<dbReference type="NCBIfam" id="TIGR01683">
    <property type="entry name" value="thiS"/>
    <property type="match status" value="1"/>
</dbReference>
<dbReference type="InterPro" id="IPR003749">
    <property type="entry name" value="ThiS/MoaD-like"/>
</dbReference>
<dbReference type="Proteomes" id="UP000265643">
    <property type="component" value="Unassembled WGS sequence"/>
</dbReference>
<dbReference type="InterPro" id="IPR010035">
    <property type="entry name" value="Thi_S"/>
</dbReference>
<dbReference type="EMBL" id="BHGK01000001">
    <property type="protein sequence ID" value="GCA66760.1"/>
    <property type="molecule type" value="Genomic_DNA"/>
</dbReference>
<organism evidence="1 2">
    <name type="scientific">Mediterraneibacter butyricigenes</name>
    <dbReference type="NCBI Taxonomy" id="2316025"/>
    <lineage>
        <taxon>Bacteria</taxon>
        <taxon>Bacillati</taxon>
        <taxon>Bacillota</taxon>
        <taxon>Clostridia</taxon>
        <taxon>Lachnospirales</taxon>
        <taxon>Lachnospiraceae</taxon>
        <taxon>Mediterraneibacter</taxon>
    </lineage>
</organism>
<dbReference type="PANTHER" id="PTHR34472:SF1">
    <property type="entry name" value="SULFUR CARRIER PROTEIN THIS"/>
    <property type="match status" value="1"/>
</dbReference>
<dbReference type="CDD" id="cd00565">
    <property type="entry name" value="Ubl_ThiS"/>
    <property type="match status" value="1"/>
</dbReference>
<dbReference type="SUPFAM" id="SSF54285">
    <property type="entry name" value="MoaD/ThiS"/>
    <property type="match status" value="1"/>
</dbReference>
<gene>
    <name evidence="1" type="primary">thiS</name>
    <name evidence="1" type="ORF">KGMB01110_11960</name>
</gene>
<evidence type="ECO:0000313" key="1">
    <source>
        <dbReference type="EMBL" id="GCA66760.1"/>
    </source>
</evidence>
<reference evidence="2" key="1">
    <citation type="submission" date="2018-09" db="EMBL/GenBank/DDBJ databases">
        <title>Draft Genome Sequence of Mediterraneibacter sp. KCTC 15684.</title>
        <authorList>
            <person name="Kim J.S."/>
            <person name="Han K.I."/>
            <person name="Suh M.K."/>
            <person name="Lee K.C."/>
            <person name="Eom M.K."/>
            <person name="Lee J.H."/>
            <person name="Park S.H."/>
            <person name="Kang S.W."/>
            <person name="Park J.E."/>
            <person name="Oh B.S."/>
            <person name="Yu S.Y."/>
            <person name="Choi S.H."/>
            <person name="Lee D.H."/>
            <person name="Yoon H."/>
            <person name="Kim B."/>
            <person name="Yang S.J."/>
            <person name="Lee J.S."/>
        </authorList>
    </citation>
    <scope>NUCLEOTIDE SEQUENCE [LARGE SCALE GENOMIC DNA]</scope>
    <source>
        <strain evidence="2">KCTC 15684</strain>
    </source>
</reference>
<dbReference type="InterPro" id="IPR012675">
    <property type="entry name" value="Beta-grasp_dom_sf"/>
</dbReference>
<accession>A0A391P167</accession>
<dbReference type="Gene3D" id="3.10.20.30">
    <property type="match status" value="1"/>
</dbReference>
<evidence type="ECO:0000313" key="2">
    <source>
        <dbReference type="Proteomes" id="UP000265643"/>
    </source>
</evidence>
<keyword evidence="2" id="KW-1185">Reference proteome</keyword>
<protein>
    <submittedName>
        <fullName evidence="1">Thiamine biosynthesis protein ThiS</fullName>
    </submittedName>
</protein>
<proteinExistence type="predicted"/>
<comment type="caution">
    <text evidence="1">The sequence shown here is derived from an EMBL/GenBank/DDBJ whole genome shotgun (WGS) entry which is preliminary data.</text>
</comment>
<dbReference type="InterPro" id="IPR016155">
    <property type="entry name" value="Mopterin_synth/thiamin_S_b"/>
</dbReference>
<name>A0A391P167_9FIRM</name>
<dbReference type="RefSeq" id="WP_119297829.1">
    <property type="nucleotide sequence ID" value="NZ_BHGK01000001.1"/>
</dbReference>
<dbReference type="PANTHER" id="PTHR34472">
    <property type="entry name" value="SULFUR CARRIER PROTEIN THIS"/>
    <property type="match status" value="1"/>
</dbReference>
<dbReference type="AlphaFoldDB" id="A0A391P167"/>
<sequence>MRITVNGNEIQMEEAKSVESYLLASGYQMKRIAVELNGDILPKYQYSETMLKDGDSMEVVTFVGGG</sequence>